<keyword evidence="3" id="KW-1185">Reference proteome</keyword>
<comment type="caution">
    <text evidence="2">The sequence shown here is derived from an EMBL/GenBank/DDBJ whole genome shotgun (WGS) entry which is preliminary data.</text>
</comment>
<name>A0AAV7TSX6_PLEWA</name>
<evidence type="ECO:0000313" key="2">
    <source>
        <dbReference type="EMBL" id="KAJ1178772.1"/>
    </source>
</evidence>
<accession>A0AAV7TSX6</accession>
<dbReference type="EMBL" id="JANPWB010000006">
    <property type="protein sequence ID" value="KAJ1178772.1"/>
    <property type="molecule type" value="Genomic_DNA"/>
</dbReference>
<proteinExistence type="predicted"/>
<sequence length="69" mass="7667">MASPRKPVTLRASAAPAPMSLPQLPSTLKKPRAPMDPASDESEGRGRLRFSPRIESRLCSRRLDLRLLE</sequence>
<organism evidence="2 3">
    <name type="scientific">Pleurodeles waltl</name>
    <name type="common">Iberian ribbed newt</name>
    <dbReference type="NCBI Taxonomy" id="8319"/>
    <lineage>
        <taxon>Eukaryota</taxon>
        <taxon>Metazoa</taxon>
        <taxon>Chordata</taxon>
        <taxon>Craniata</taxon>
        <taxon>Vertebrata</taxon>
        <taxon>Euteleostomi</taxon>
        <taxon>Amphibia</taxon>
        <taxon>Batrachia</taxon>
        <taxon>Caudata</taxon>
        <taxon>Salamandroidea</taxon>
        <taxon>Salamandridae</taxon>
        <taxon>Pleurodelinae</taxon>
        <taxon>Pleurodeles</taxon>
    </lineage>
</organism>
<feature type="region of interest" description="Disordered" evidence="1">
    <location>
        <begin position="1"/>
        <end position="49"/>
    </location>
</feature>
<evidence type="ECO:0000256" key="1">
    <source>
        <dbReference type="SAM" id="MobiDB-lite"/>
    </source>
</evidence>
<reference evidence="2" key="1">
    <citation type="journal article" date="2022" name="bioRxiv">
        <title>Sequencing and chromosome-scale assembly of the giantPleurodeles waltlgenome.</title>
        <authorList>
            <person name="Brown T."/>
            <person name="Elewa A."/>
            <person name="Iarovenko S."/>
            <person name="Subramanian E."/>
            <person name="Araus A.J."/>
            <person name="Petzold A."/>
            <person name="Susuki M."/>
            <person name="Suzuki K.-i.T."/>
            <person name="Hayashi T."/>
            <person name="Toyoda A."/>
            <person name="Oliveira C."/>
            <person name="Osipova E."/>
            <person name="Leigh N.D."/>
            <person name="Simon A."/>
            <person name="Yun M.H."/>
        </authorList>
    </citation>
    <scope>NUCLEOTIDE SEQUENCE</scope>
    <source>
        <strain evidence="2">20211129_DDA</strain>
        <tissue evidence="2">Liver</tissue>
    </source>
</reference>
<evidence type="ECO:0000313" key="3">
    <source>
        <dbReference type="Proteomes" id="UP001066276"/>
    </source>
</evidence>
<dbReference type="Proteomes" id="UP001066276">
    <property type="component" value="Chromosome 3_2"/>
</dbReference>
<dbReference type="AlphaFoldDB" id="A0AAV7TSX6"/>
<protein>
    <submittedName>
        <fullName evidence="2">Uncharacterized protein</fullName>
    </submittedName>
</protein>
<gene>
    <name evidence="2" type="ORF">NDU88_004014</name>
</gene>